<dbReference type="OrthoDB" id="3032222at2759"/>
<dbReference type="Proteomes" id="UP000054007">
    <property type="component" value="Unassembled WGS sequence"/>
</dbReference>
<dbReference type="EMBL" id="KN880685">
    <property type="protein sequence ID" value="KIY63604.1"/>
    <property type="molecule type" value="Genomic_DNA"/>
</dbReference>
<proteinExistence type="predicted"/>
<name>A0A0D7B0D5_9AGAR</name>
<accession>A0A0D7B0D5</accession>
<reference evidence="2 3" key="1">
    <citation type="journal article" date="2015" name="Fungal Genet. Biol.">
        <title>Evolution of novel wood decay mechanisms in Agaricales revealed by the genome sequences of Fistulina hepatica and Cylindrobasidium torrendii.</title>
        <authorList>
            <person name="Floudas D."/>
            <person name="Held B.W."/>
            <person name="Riley R."/>
            <person name="Nagy L.G."/>
            <person name="Koehler G."/>
            <person name="Ransdell A.S."/>
            <person name="Younus H."/>
            <person name="Chow J."/>
            <person name="Chiniquy J."/>
            <person name="Lipzen A."/>
            <person name="Tritt A."/>
            <person name="Sun H."/>
            <person name="Haridas S."/>
            <person name="LaButti K."/>
            <person name="Ohm R.A."/>
            <person name="Kues U."/>
            <person name="Blanchette R.A."/>
            <person name="Grigoriev I.V."/>
            <person name="Minto R.E."/>
            <person name="Hibbett D.S."/>
        </authorList>
    </citation>
    <scope>NUCLEOTIDE SEQUENCE [LARGE SCALE GENOMIC DNA]</scope>
    <source>
        <strain evidence="2 3">FP15055 ss-10</strain>
    </source>
</reference>
<feature type="region of interest" description="Disordered" evidence="1">
    <location>
        <begin position="47"/>
        <end position="108"/>
    </location>
</feature>
<sequence>MPFDEICAGLATACCEVCTGFCLDFSTIRHSFTETCCLCLFCPRCDNEDDDSGDADPALRARREDDQINERAPLLNPKTTTQPRPKSQMMVSRERSQPLAGSDEVPEA</sequence>
<evidence type="ECO:0000256" key="1">
    <source>
        <dbReference type="SAM" id="MobiDB-lite"/>
    </source>
</evidence>
<evidence type="ECO:0000313" key="3">
    <source>
        <dbReference type="Proteomes" id="UP000054007"/>
    </source>
</evidence>
<protein>
    <submittedName>
        <fullName evidence="2">Uncharacterized protein</fullName>
    </submittedName>
</protein>
<evidence type="ECO:0000313" key="2">
    <source>
        <dbReference type="EMBL" id="KIY63604.1"/>
    </source>
</evidence>
<feature type="compositionally biased region" description="Basic and acidic residues" evidence="1">
    <location>
        <begin position="57"/>
        <end position="69"/>
    </location>
</feature>
<keyword evidence="3" id="KW-1185">Reference proteome</keyword>
<dbReference type="AlphaFoldDB" id="A0A0D7B0D5"/>
<gene>
    <name evidence="2" type="ORF">CYLTODRAFT_425969</name>
</gene>
<organism evidence="2 3">
    <name type="scientific">Cylindrobasidium torrendii FP15055 ss-10</name>
    <dbReference type="NCBI Taxonomy" id="1314674"/>
    <lineage>
        <taxon>Eukaryota</taxon>
        <taxon>Fungi</taxon>
        <taxon>Dikarya</taxon>
        <taxon>Basidiomycota</taxon>
        <taxon>Agaricomycotina</taxon>
        <taxon>Agaricomycetes</taxon>
        <taxon>Agaricomycetidae</taxon>
        <taxon>Agaricales</taxon>
        <taxon>Marasmiineae</taxon>
        <taxon>Physalacriaceae</taxon>
        <taxon>Cylindrobasidium</taxon>
    </lineage>
</organism>